<dbReference type="AlphaFoldDB" id="L0MXG6"/>
<organism evidence="2">
    <name type="scientific">Lutzomyia ayacuchensis</name>
    <name type="common">Sand fly</name>
    <dbReference type="NCBI Taxonomy" id="252632"/>
    <lineage>
        <taxon>Eukaryota</taxon>
        <taxon>Metazoa</taxon>
        <taxon>Ecdysozoa</taxon>
        <taxon>Arthropoda</taxon>
        <taxon>Hexapoda</taxon>
        <taxon>Insecta</taxon>
        <taxon>Pterygota</taxon>
        <taxon>Neoptera</taxon>
        <taxon>Endopterygota</taxon>
        <taxon>Diptera</taxon>
        <taxon>Nematocera</taxon>
        <taxon>Psychodoidea</taxon>
        <taxon>Psychodidae</taxon>
        <taxon>Lutzomyia</taxon>
        <taxon>Helcocyrtomyia</taxon>
    </lineage>
</organism>
<feature type="signal peptide" evidence="1">
    <location>
        <begin position="1"/>
        <end position="23"/>
    </location>
</feature>
<proteinExistence type="evidence at transcript level"/>
<keyword evidence="1" id="KW-0732">Signal</keyword>
<dbReference type="EMBL" id="AK416863">
    <property type="protein sequence ID" value="BAM69204.1"/>
    <property type="molecule type" value="mRNA"/>
</dbReference>
<accession>L0MXG6</accession>
<evidence type="ECO:0000313" key="2">
    <source>
        <dbReference type="EMBL" id="BAM69204.1"/>
    </source>
</evidence>
<feature type="chain" id="PRO_5003946327" evidence="1">
    <location>
        <begin position="24"/>
        <end position="303"/>
    </location>
</feature>
<sequence length="303" mass="35505">MSSFILFAIFSVIFLEFPNKVYGNGDEHFLGKYSQNDEKLFFGTYGLKKEPCQQVQHYRCFNNKTHFTVNYHANKKFCISTIKLTSYPTINRDWSSRLRFYCQKGGIGTNKCFLVFEKSKEQIAVGIEIYGIPTKQCSFKNRYTGNDPQHIDAYGLPYIFDKEDGWNSERIGVHKIKRLSSEIFYYKNGLFNTQVTYLAEDDSFTEAREVSFKKINKKKKFSLSISNEGKNRISFLDVYWFQESMKSKPMLPYIYYNGECHASNKTCELIFDTDEQITYVLVKVFSNPGYDGSRLREKDVLRN</sequence>
<protein>
    <submittedName>
        <fullName evidence="2">Uncharacterized protein</fullName>
    </submittedName>
</protein>
<evidence type="ECO:0000256" key="1">
    <source>
        <dbReference type="SAM" id="SignalP"/>
    </source>
</evidence>
<reference evidence="2" key="1">
    <citation type="journal article" date="2013" name="Infect. Genet. Evol.">
        <title>Analysis of salivary gland transcripts of the sand fly Lutzomyia ayacuchensis, a vector of Andean-type cutaneous leishmaniasis.</title>
        <authorList>
            <person name="Kato H."/>
            <person name="Jochim R.C."/>
            <person name="Gomez E.A."/>
            <person name="Uezato H."/>
            <person name="Mimori T."/>
            <person name="Korenaga M."/>
            <person name="Sakurai T."/>
            <person name="Katakura K."/>
            <person name="Valenzuela J.G."/>
            <person name="Hashiguchi Y."/>
        </authorList>
    </citation>
    <scope>NUCLEOTIDE SEQUENCE</scope>
    <source>
        <tissue evidence="2">Salivary gland</tissue>
    </source>
</reference>
<name>L0MXG6_LUTAY</name>